<protein>
    <submittedName>
        <fullName evidence="2">AlpA family phage regulatory protein</fullName>
    </submittedName>
    <submittedName>
        <fullName evidence="1">AlpA family transcriptional regulator</fullName>
    </submittedName>
</protein>
<dbReference type="InterPro" id="IPR010260">
    <property type="entry name" value="AlpA"/>
</dbReference>
<dbReference type="Proteomes" id="UP000344571">
    <property type="component" value="Chromosome"/>
</dbReference>
<reference evidence="1 3" key="1">
    <citation type="submission" date="2017-09" db="EMBL/GenBank/DDBJ databases">
        <title>Bacterial and phytoplankton interrelationship in Kongsfjorden, an Arctic fjord.</title>
        <authorList>
            <person name="Sinha R."/>
            <person name="Krishnan K."/>
        </authorList>
    </citation>
    <scope>NUCLEOTIDE SEQUENCE [LARGE SCALE GENOMIC DNA]</scope>
    <source>
        <strain evidence="1 3">58</strain>
    </source>
</reference>
<dbReference type="Pfam" id="PF05930">
    <property type="entry name" value="Phage_AlpA"/>
    <property type="match status" value="1"/>
</dbReference>
<accession>A0AA91U558</accession>
<evidence type="ECO:0000313" key="3">
    <source>
        <dbReference type="Proteomes" id="UP000243750"/>
    </source>
</evidence>
<evidence type="ECO:0000313" key="4">
    <source>
        <dbReference type="Proteomes" id="UP000344571"/>
    </source>
</evidence>
<organism evidence="1 3">
    <name type="scientific">Halopseudomonas pelagia</name>
    <dbReference type="NCBI Taxonomy" id="553151"/>
    <lineage>
        <taxon>Bacteria</taxon>
        <taxon>Pseudomonadati</taxon>
        <taxon>Pseudomonadota</taxon>
        <taxon>Gammaproteobacteria</taxon>
        <taxon>Pseudomonadales</taxon>
        <taxon>Pseudomonadaceae</taxon>
        <taxon>Halopseudomonas</taxon>
    </lineage>
</organism>
<dbReference type="EMBL" id="NWMT01000054">
    <property type="protein sequence ID" value="PCD00960.1"/>
    <property type="molecule type" value="Genomic_DNA"/>
</dbReference>
<dbReference type="EMBL" id="CP033116">
    <property type="protein sequence ID" value="QFY58726.1"/>
    <property type="molecule type" value="Genomic_DNA"/>
</dbReference>
<evidence type="ECO:0000313" key="2">
    <source>
        <dbReference type="EMBL" id="QFY58726.1"/>
    </source>
</evidence>
<evidence type="ECO:0000313" key="1">
    <source>
        <dbReference type="EMBL" id="PCD00960.1"/>
    </source>
</evidence>
<dbReference type="InterPro" id="IPR052931">
    <property type="entry name" value="Prophage_regulatory_activator"/>
</dbReference>
<name>A0AA91U558_9GAMM</name>
<dbReference type="Gene3D" id="1.10.238.160">
    <property type="match status" value="1"/>
</dbReference>
<keyword evidence="4" id="KW-1185">Reference proteome</keyword>
<dbReference type="PANTHER" id="PTHR36154:SF1">
    <property type="entry name" value="DNA-BINDING TRANSCRIPTIONAL ACTIVATOR ALPA"/>
    <property type="match status" value="1"/>
</dbReference>
<proteinExistence type="predicted"/>
<dbReference type="AlphaFoldDB" id="A0AA91U558"/>
<dbReference type="Proteomes" id="UP000243750">
    <property type="component" value="Unassembled WGS sequence"/>
</dbReference>
<gene>
    <name evidence="1" type="ORF">CO192_02720</name>
    <name evidence="2" type="ORF">EAO82_07020</name>
</gene>
<reference evidence="2 4" key="2">
    <citation type="submission" date="2018-10" db="EMBL/GenBank/DDBJ databases">
        <title>Complete genome sequence of Pseudomonas pelagia strain Kongs-67.</title>
        <authorList>
            <person name="Sinha R.K."/>
            <person name="Krishnan K."/>
        </authorList>
    </citation>
    <scope>NUCLEOTIDE SEQUENCE [LARGE SCALE GENOMIC DNA]</scope>
    <source>
        <strain evidence="2 4">Kongs-67</strain>
    </source>
</reference>
<dbReference type="PANTHER" id="PTHR36154">
    <property type="entry name" value="DNA-BINDING TRANSCRIPTIONAL ACTIVATOR ALPA"/>
    <property type="match status" value="1"/>
</dbReference>
<sequence length="69" mass="8164">MMNKNNVPTRRILRLPEVINLTGFSKSWIYQLMGLGKFPNCIKIGIRSVGWDSYEITAWINKMIEEKRY</sequence>